<reference evidence="1 2" key="1">
    <citation type="submission" date="2014-04" db="EMBL/GenBank/DDBJ databases">
        <authorList>
            <consortium name="DOE Joint Genome Institute"/>
            <person name="Kuo A."/>
            <person name="Tarkka M."/>
            <person name="Buscot F."/>
            <person name="Kohler A."/>
            <person name="Nagy L.G."/>
            <person name="Floudas D."/>
            <person name="Copeland A."/>
            <person name="Barry K.W."/>
            <person name="Cichocki N."/>
            <person name="Veneault-Fourrey C."/>
            <person name="LaButti K."/>
            <person name="Lindquist E.A."/>
            <person name="Lipzen A."/>
            <person name="Lundell T."/>
            <person name="Morin E."/>
            <person name="Murat C."/>
            <person name="Sun H."/>
            <person name="Tunlid A."/>
            <person name="Henrissat B."/>
            <person name="Grigoriev I.V."/>
            <person name="Hibbett D.S."/>
            <person name="Martin F."/>
            <person name="Nordberg H.P."/>
            <person name="Cantor M.N."/>
            <person name="Hua S.X."/>
        </authorList>
    </citation>
    <scope>NUCLEOTIDE SEQUENCE [LARGE SCALE GENOMIC DNA]</scope>
    <source>
        <strain evidence="1 2">F 1598</strain>
    </source>
</reference>
<gene>
    <name evidence="1" type="ORF">PILCRDRAFT_822607</name>
</gene>
<proteinExistence type="predicted"/>
<name>A0A0C3BT31_PILCF</name>
<protein>
    <submittedName>
        <fullName evidence="1">Uncharacterized protein</fullName>
    </submittedName>
</protein>
<evidence type="ECO:0000313" key="2">
    <source>
        <dbReference type="Proteomes" id="UP000054166"/>
    </source>
</evidence>
<sequence>MADTIDWDLLRPEERAIYVYYPENPVFTRIEDSSPCKDQGQSRIIFCWMNRYITPKLSILDATNQYHLFHAFLSSSGLPC</sequence>
<dbReference type="AlphaFoldDB" id="A0A0C3BT31"/>
<reference evidence="2" key="2">
    <citation type="submission" date="2015-01" db="EMBL/GenBank/DDBJ databases">
        <title>Evolutionary Origins and Diversification of the Mycorrhizal Mutualists.</title>
        <authorList>
            <consortium name="DOE Joint Genome Institute"/>
            <consortium name="Mycorrhizal Genomics Consortium"/>
            <person name="Kohler A."/>
            <person name="Kuo A."/>
            <person name="Nagy L.G."/>
            <person name="Floudas D."/>
            <person name="Copeland A."/>
            <person name="Barry K.W."/>
            <person name="Cichocki N."/>
            <person name="Veneault-Fourrey C."/>
            <person name="LaButti K."/>
            <person name="Lindquist E.A."/>
            <person name="Lipzen A."/>
            <person name="Lundell T."/>
            <person name="Morin E."/>
            <person name="Murat C."/>
            <person name="Riley R."/>
            <person name="Ohm R."/>
            <person name="Sun H."/>
            <person name="Tunlid A."/>
            <person name="Henrissat B."/>
            <person name="Grigoriev I.V."/>
            <person name="Hibbett D.S."/>
            <person name="Martin F."/>
        </authorList>
    </citation>
    <scope>NUCLEOTIDE SEQUENCE [LARGE SCALE GENOMIC DNA]</scope>
    <source>
        <strain evidence="2">F 1598</strain>
    </source>
</reference>
<accession>A0A0C3BT31</accession>
<organism evidence="1 2">
    <name type="scientific">Piloderma croceum (strain F 1598)</name>
    <dbReference type="NCBI Taxonomy" id="765440"/>
    <lineage>
        <taxon>Eukaryota</taxon>
        <taxon>Fungi</taxon>
        <taxon>Dikarya</taxon>
        <taxon>Basidiomycota</taxon>
        <taxon>Agaricomycotina</taxon>
        <taxon>Agaricomycetes</taxon>
        <taxon>Agaricomycetidae</taxon>
        <taxon>Atheliales</taxon>
        <taxon>Atheliaceae</taxon>
        <taxon>Piloderma</taxon>
    </lineage>
</organism>
<dbReference type="HOGENOM" id="CLU_2590611_0_0_1"/>
<dbReference type="Proteomes" id="UP000054166">
    <property type="component" value="Unassembled WGS sequence"/>
</dbReference>
<dbReference type="EMBL" id="KN833004">
    <property type="protein sequence ID" value="KIM80507.1"/>
    <property type="molecule type" value="Genomic_DNA"/>
</dbReference>
<evidence type="ECO:0000313" key="1">
    <source>
        <dbReference type="EMBL" id="KIM80507.1"/>
    </source>
</evidence>
<keyword evidence="2" id="KW-1185">Reference proteome</keyword>
<dbReference type="InParanoid" id="A0A0C3BT31"/>